<gene>
    <name evidence="1" type="ORF">ACFO3N_19235</name>
</gene>
<dbReference type="EMBL" id="JBHSFY010000013">
    <property type="protein sequence ID" value="MFC4479219.1"/>
    <property type="molecule type" value="Genomic_DNA"/>
</dbReference>
<comment type="caution">
    <text evidence="1">The sequence shown here is derived from an EMBL/GenBank/DDBJ whole genome shotgun (WGS) entry which is preliminary data.</text>
</comment>
<dbReference type="RefSeq" id="WP_379800482.1">
    <property type="nucleotide sequence ID" value="NZ_JBHSFY010000013.1"/>
</dbReference>
<sequence length="62" mass="6907">MAQSRRHLRSTIKKDFGELGAILIQQKIKRYVPSVKPLEPVVPVDSLAVSKDTLKPAVVKPE</sequence>
<name>A0ABV8ZK08_9FLAO</name>
<evidence type="ECO:0000313" key="2">
    <source>
        <dbReference type="Proteomes" id="UP001596003"/>
    </source>
</evidence>
<evidence type="ECO:0000313" key="1">
    <source>
        <dbReference type="EMBL" id="MFC4479219.1"/>
    </source>
</evidence>
<proteinExistence type="predicted"/>
<keyword evidence="2" id="KW-1185">Reference proteome</keyword>
<protein>
    <submittedName>
        <fullName evidence="1">Uncharacterized protein</fullName>
    </submittedName>
</protein>
<organism evidence="1 2">
    <name type="scientific">Flavobacterium chungangensis</name>
    <dbReference type="NCBI Taxonomy" id="2708132"/>
    <lineage>
        <taxon>Bacteria</taxon>
        <taxon>Pseudomonadati</taxon>
        <taxon>Bacteroidota</taxon>
        <taxon>Flavobacteriia</taxon>
        <taxon>Flavobacteriales</taxon>
        <taxon>Flavobacteriaceae</taxon>
        <taxon>Flavobacterium</taxon>
    </lineage>
</organism>
<reference evidence="2" key="1">
    <citation type="journal article" date="2019" name="Int. J. Syst. Evol. Microbiol.">
        <title>The Global Catalogue of Microorganisms (GCM) 10K type strain sequencing project: providing services to taxonomists for standard genome sequencing and annotation.</title>
        <authorList>
            <consortium name="The Broad Institute Genomics Platform"/>
            <consortium name="The Broad Institute Genome Sequencing Center for Infectious Disease"/>
            <person name="Wu L."/>
            <person name="Ma J."/>
        </authorList>
    </citation>
    <scope>NUCLEOTIDE SEQUENCE [LARGE SCALE GENOMIC DNA]</scope>
    <source>
        <strain evidence="2">NBRC 103627</strain>
    </source>
</reference>
<accession>A0ABV8ZK08</accession>
<dbReference type="Proteomes" id="UP001596003">
    <property type="component" value="Unassembled WGS sequence"/>
</dbReference>